<protein>
    <recommendedName>
        <fullName evidence="4">Transglutaminase superfamily protein</fullName>
    </recommendedName>
</protein>
<evidence type="ECO:0000313" key="2">
    <source>
        <dbReference type="EMBL" id="GAA5141368.1"/>
    </source>
</evidence>
<dbReference type="Proteomes" id="UP001499852">
    <property type="component" value="Unassembled WGS sequence"/>
</dbReference>
<evidence type="ECO:0000313" key="3">
    <source>
        <dbReference type="Proteomes" id="UP001499852"/>
    </source>
</evidence>
<feature type="transmembrane region" description="Helical" evidence="1">
    <location>
        <begin position="12"/>
        <end position="32"/>
    </location>
</feature>
<dbReference type="EMBL" id="BAABIA010000005">
    <property type="protein sequence ID" value="GAA5141368.1"/>
    <property type="molecule type" value="Genomic_DNA"/>
</dbReference>
<dbReference type="InterPro" id="IPR038765">
    <property type="entry name" value="Papain-like_cys_pep_sf"/>
</dbReference>
<comment type="caution">
    <text evidence="2">The sequence shown here is derived from an EMBL/GenBank/DDBJ whole genome shotgun (WGS) entry which is preliminary data.</text>
</comment>
<reference evidence="3" key="1">
    <citation type="journal article" date="2019" name="Int. J. Syst. Evol. Microbiol.">
        <title>The Global Catalogue of Microorganisms (GCM) 10K type strain sequencing project: providing services to taxonomists for standard genome sequencing and annotation.</title>
        <authorList>
            <consortium name="The Broad Institute Genomics Platform"/>
            <consortium name="The Broad Institute Genome Sequencing Center for Infectious Disease"/>
            <person name="Wu L."/>
            <person name="Ma J."/>
        </authorList>
    </citation>
    <scope>NUCLEOTIDE SEQUENCE [LARGE SCALE GENOMIC DNA]</scope>
    <source>
        <strain evidence="3">JCM 18053</strain>
    </source>
</reference>
<keyword evidence="1" id="KW-1133">Transmembrane helix</keyword>
<accession>A0ABP9P985</accession>
<dbReference type="SUPFAM" id="SSF54001">
    <property type="entry name" value="Cysteine proteinases"/>
    <property type="match status" value="1"/>
</dbReference>
<sequence length="275" mass="31142">MPFLSPVVRRVTGFLCAIVGGGLLVVASVGHFTPWGRGYSSLPRDWERFDTALPTQLPTYNALSQRLDEKLTTAATDADRLRTIYDLVIARFTHDEAQHTLASNWILYAAGFIHPTFHHIWSPQGLVSHGSCLLCDQASYLMLDLARAHGYKARQIGLQGHVVMEVWYQGDWHLYDADLEIIPTDSTGEVLSLDELAANNELRQRYYGRHSNMAELIRARENHLYMSTPEGARFEWKGNLFALLEKAAEVLKFLLPLLTLFVGIRLLRPVRPRSV</sequence>
<organism evidence="2 3">
    <name type="scientific">Prosthecobacter algae</name>
    <dbReference type="NCBI Taxonomy" id="1144682"/>
    <lineage>
        <taxon>Bacteria</taxon>
        <taxon>Pseudomonadati</taxon>
        <taxon>Verrucomicrobiota</taxon>
        <taxon>Verrucomicrobiia</taxon>
        <taxon>Verrucomicrobiales</taxon>
        <taxon>Verrucomicrobiaceae</taxon>
        <taxon>Prosthecobacter</taxon>
    </lineage>
</organism>
<evidence type="ECO:0000256" key="1">
    <source>
        <dbReference type="SAM" id="Phobius"/>
    </source>
</evidence>
<keyword evidence="1" id="KW-0472">Membrane</keyword>
<name>A0ABP9P985_9BACT</name>
<proteinExistence type="predicted"/>
<evidence type="ECO:0008006" key="4">
    <source>
        <dbReference type="Google" id="ProtNLM"/>
    </source>
</evidence>
<dbReference type="RefSeq" id="WP_345736744.1">
    <property type="nucleotide sequence ID" value="NZ_BAABIA010000005.1"/>
</dbReference>
<keyword evidence="3" id="KW-1185">Reference proteome</keyword>
<gene>
    <name evidence="2" type="ORF">GCM10023213_25370</name>
</gene>
<keyword evidence="1" id="KW-0812">Transmembrane</keyword>